<protein>
    <submittedName>
        <fullName evidence="1">Uncharacterized protein</fullName>
    </submittedName>
</protein>
<dbReference type="EMBL" id="LR746274">
    <property type="protein sequence ID" value="CAA7404585.1"/>
    <property type="molecule type" value="Genomic_DNA"/>
</dbReference>
<gene>
    <name evidence="1" type="ORF">SI8410_11015263</name>
</gene>
<keyword evidence="2" id="KW-1185">Reference proteome</keyword>
<evidence type="ECO:0000313" key="1">
    <source>
        <dbReference type="EMBL" id="CAA7404585.1"/>
    </source>
</evidence>
<accession>A0A7I8L5P9</accession>
<dbReference type="AlphaFoldDB" id="A0A7I8L5P9"/>
<dbReference type="Proteomes" id="UP000663760">
    <property type="component" value="Chromosome 11"/>
</dbReference>
<evidence type="ECO:0000313" key="2">
    <source>
        <dbReference type="Proteomes" id="UP000663760"/>
    </source>
</evidence>
<name>A0A7I8L5P9_SPIIN</name>
<reference evidence="1" key="1">
    <citation type="submission" date="2020-02" db="EMBL/GenBank/DDBJ databases">
        <authorList>
            <person name="Scholz U."/>
            <person name="Mascher M."/>
            <person name="Fiebig A."/>
        </authorList>
    </citation>
    <scope>NUCLEOTIDE SEQUENCE</scope>
</reference>
<proteinExistence type="predicted"/>
<sequence length="138" mass="15270">MARRTLSRPKADGGKSLKVSEKQRRYGCCGLKMVACGSLDLCQYSSEGDPHSLKILWGMNELSTSVLPGMMGFPASSSARMQPQELRWPVPQRHHPAGQRLLLIRVRPLDIPVKNAPAMAVLQPPQQLLHVAFYLGPK</sequence>
<organism evidence="1 2">
    <name type="scientific">Spirodela intermedia</name>
    <name type="common">Intermediate duckweed</name>
    <dbReference type="NCBI Taxonomy" id="51605"/>
    <lineage>
        <taxon>Eukaryota</taxon>
        <taxon>Viridiplantae</taxon>
        <taxon>Streptophyta</taxon>
        <taxon>Embryophyta</taxon>
        <taxon>Tracheophyta</taxon>
        <taxon>Spermatophyta</taxon>
        <taxon>Magnoliopsida</taxon>
        <taxon>Liliopsida</taxon>
        <taxon>Araceae</taxon>
        <taxon>Lemnoideae</taxon>
        <taxon>Spirodela</taxon>
    </lineage>
</organism>